<comment type="caution">
    <text evidence="2">The sequence shown here is derived from an EMBL/GenBank/DDBJ whole genome shotgun (WGS) entry which is preliminary data.</text>
</comment>
<reference evidence="2 3" key="1">
    <citation type="submission" date="2020-07" db="EMBL/GenBank/DDBJ databases">
        <title>Genomic Encyclopedia of Type Strains, Phase IV (KMG-V): Genome sequencing to study the core and pangenomes of soil and plant-associated prokaryotes.</title>
        <authorList>
            <person name="Whitman W."/>
        </authorList>
    </citation>
    <scope>NUCLEOTIDE SEQUENCE [LARGE SCALE GENOMIC DNA]</scope>
    <source>
        <strain evidence="2 3">X4EP2</strain>
    </source>
</reference>
<dbReference type="SUPFAM" id="SSF54427">
    <property type="entry name" value="NTF2-like"/>
    <property type="match status" value="1"/>
</dbReference>
<accession>A0A7Y9PJ16</accession>
<organism evidence="2 3">
    <name type="scientific">Granulicella arctica</name>
    <dbReference type="NCBI Taxonomy" id="940613"/>
    <lineage>
        <taxon>Bacteria</taxon>
        <taxon>Pseudomonadati</taxon>
        <taxon>Acidobacteriota</taxon>
        <taxon>Terriglobia</taxon>
        <taxon>Terriglobales</taxon>
        <taxon>Acidobacteriaceae</taxon>
        <taxon>Granulicella</taxon>
    </lineage>
</organism>
<evidence type="ECO:0000259" key="1">
    <source>
        <dbReference type="Pfam" id="PF14534"/>
    </source>
</evidence>
<name>A0A7Y9PJ16_9BACT</name>
<sequence length="122" mass="14202">MSHPNQNLAAHLRQLEEQLFEPSTRRNPEALASLLADDFREFGSSGRIFTRQQIIDELATESSRRITLTDFHCQLLSPNIALVTYRSQRITDTEPPVEALRSSLWIERDNRWQVLFHQGTRI</sequence>
<dbReference type="Proteomes" id="UP000589520">
    <property type="component" value="Unassembled WGS sequence"/>
</dbReference>
<evidence type="ECO:0000313" key="2">
    <source>
        <dbReference type="EMBL" id="NYF80654.1"/>
    </source>
</evidence>
<dbReference type="AlphaFoldDB" id="A0A7Y9PJ16"/>
<evidence type="ECO:0000313" key="3">
    <source>
        <dbReference type="Proteomes" id="UP000589520"/>
    </source>
</evidence>
<dbReference type="Pfam" id="PF14534">
    <property type="entry name" value="DUF4440"/>
    <property type="match status" value="1"/>
</dbReference>
<dbReference type="InterPro" id="IPR027843">
    <property type="entry name" value="DUF4440"/>
</dbReference>
<dbReference type="RefSeq" id="WP_179492186.1">
    <property type="nucleotide sequence ID" value="NZ_JACCCW010000002.1"/>
</dbReference>
<dbReference type="Gene3D" id="3.10.450.50">
    <property type="match status" value="1"/>
</dbReference>
<feature type="domain" description="DUF4440" evidence="1">
    <location>
        <begin position="12"/>
        <end position="114"/>
    </location>
</feature>
<proteinExistence type="predicted"/>
<gene>
    <name evidence="2" type="ORF">HDF17_002974</name>
</gene>
<protein>
    <recommendedName>
        <fullName evidence="1">DUF4440 domain-containing protein</fullName>
    </recommendedName>
</protein>
<keyword evidence="3" id="KW-1185">Reference proteome</keyword>
<dbReference type="InterPro" id="IPR032710">
    <property type="entry name" value="NTF2-like_dom_sf"/>
</dbReference>
<dbReference type="EMBL" id="JACCCW010000002">
    <property type="protein sequence ID" value="NYF80654.1"/>
    <property type="molecule type" value="Genomic_DNA"/>
</dbReference>